<sequence length="50" mass="5730">MVRETMKKIKRDIEMMATVPIAQVTMGNHEIRSGDSTTQGTRGRRLKRNV</sequence>
<keyword evidence="3" id="KW-1185">Reference proteome</keyword>
<accession>A0A7J8LSV9</accession>
<gene>
    <name evidence="2" type="ORF">Golob_025716</name>
</gene>
<protein>
    <submittedName>
        <fullName evidence="2">Uncharacterized protein</fullName>
    </submittedName>
</protein>
<dbReference type="AlphaFoldDB" id="A0A7J8LSV9"/>
<feature type="region of interest" description="Disordered" evidence="1">
    <location>
        <begin position="30"/>
        <end position="50"/>
    </location>
</feature>
<comment type="caution">
    <text evidence="2">The sequence shown here is derived from an EMBL/GenBank/DDBJ whole genome shotgun (WGS) entry which is preliminary data.</text>
</comment>
<evidence type="ECO:0000313" key="2">
    <source>
        <dbReference type="EMBL" id="MBA0555544.1"/>
    </source>
</evidence>
<proteinExistence type="predicted"/>
<name>A0A7J8LSV9_9ROSI</name>
<evidence type="ECO:0000313" key="3">
    <source>
        <dbReference type="Proteomes" id="UP000593572"/>
    </source>
</evidence>
<dbReference type="Proteomes" id="UP000593572">
    <property type="component" value="Unassembled WGS sequence"/>
</dbReference>
<dbReference type="EMBL" id="JABEZX010000005">
    <property type="protein sequence ID" value="MBA0555544.1"/>
    <property type="molecule type" value="Genomic_DNA"/>
</dbReference>
<organism evidence="2 3">
    <name type="scientific">Gossypium lobatum</name>
    <dbReference type="NCBI Taxonomy" id="34289"/>
    <lineage>
        <taxon>Eukaryota</taxon>
        <taxon>Viridiplantae</taxon>
        <taxon>Streptophyta</taxon>
        <taxon>Embryophyta</taxon>
        <taxon>Tracheophyta</taxon>
        <taxon>Spermatophyta</taxon>
        <taxon>Magnoliopsida</taxon>
        <taxon>eudicotyledons</taxon>
        <taxon>Gunneridae</taxon>
        <taxon>Pentapetalae</taxon>
        <taxon>rosids</taxon>
        <taxon>malvids</taxon>
        <taxon>Malvales</taxon>
        <taxon>Malvaceae</taxon>
        <taxon>Malvoideae</taxon>
        <taxon>Gossypium</taxon>
    </lineage>
</organism>
<evidence type="ECO:0000256" key="1">
    <source>
        <dbReference type="SAM" id="MobiDB-lite"/>
    </source>
</evidence>
<reference evidence="2 3" key="1">
    <citation type="journal article" date="2019" name="Genome Biol. Evol.">
        <title>Insights into the evolution of the New World diploid cottons (Gossypium, subgenus Houzingenia) based on genome sequencing.</title>
        <authorList>
            <person name="Grover C.E."/>
            <person name="Arick M.A. 2nd"/>
            <person name="Thrash A."/>
            <person name="Conover J.L."/>
            <person name="Sanders W.S."/>
            <person name="Peterson D.G."/>
            <person name="Frelichowski J.E."/>
            <person name="Scheffler J.A."/>
            <person name="Scheffler B.E."/>
            <person name="Wendel J.F."/>
        </authorList>
    </citation>
    <scope>NUCLEOTIDE SEQUENCE [LARGE SCALE GENOMIC DNA]</scope>
    <source>
        <strain evidence="2">157</strain>
        <tissue evidence="2">Leaf</tissue>
    </source>
</reference>